<evidence type="ECO:0000256" key="1">
    <source>
        <dbReference type="SAM" id="Phobius"/>
    </source>
</evidence>
<reference evidence="2 3" key="1">
    <citation type="submission" date="2016-04" db="EMBL/GenBank/DDBJ databases">
        <title>A degradative enzymes factory behind the ericoid mycorrhizal symbiosis.</title>
        <authorList>
            <consortium name="DOE Joint Genome Institute"/>
            <person name="Martino E."/>
            <person name="Morin E."/>
            <person name="Grelet G."/>
            <person name="Kuo A."/>
            <person name="Kohler A."/>
            <person name="Daghino S."/>
            <person name="Barry K."/>
            <person name="Choi C."/>
            <person name="Cichocki N."/>
            <person name="Clum A."/>
            <person name="Copeland A."/>
            <person name="Hainaut M."/>
            <person name="Haridas S."/>
            <person name="Labutti K."/>
            <person name="Lindquist E."/>
            <person name="Lipzen A."/>
            <person name="Khouja H.-R."/>
            <person name="Murat C."/>
            <person name="Ohm R."/>
            <person name="Olson A."/>
            <person name="Spatafora J."/>
            <person name="Veneault-Fourrey C."/>
            <person name="Henrissat B."/>
            <person name="Grigoriev I."/>
            <person name="Martin F."/>
            <person name="Perotto S."/>
        </authorList>
    </citation>
    <scope>NUCLEOTIDE SEQUENCE [LARGE SCALE GENOMIC DNA]</scope>
    <source>
        <strain evidence="2 3">F</strain>
    </source>
</reference>
<sequence length="528" mass="58445">MDGLSQEPLLGHSQADIKGSEKEETAVSTAASGSLPDFNDSRATAILCLISLAFTWLAVIGCFVAAVLVIKVPGVPGVYFLQLAPLSTTAAEALSFAINIVVGLITDGIGFIHGTSLRWSLYHERRLHFNTNIRLFTSARRSAPNRWPSNLLCITSLILCYAATSQLFVKFGDPAGHFWVNRMAIAALGLGLLIQAAVATWCIFSTLKAIPTWSSNPLNNALTRLHLTDLAYVHGRCMMSVHQRSVPQLKTRPLKKQRSLFTVRYSIKYILMFVWSLVVLAIAWALAILLVSRRTMEAHTLRPWYLTASWYMVTTESGEIVNYVPLFMDPSENTRGAHFNPAVQVFCAILFTCAIQGAQTIGLHCVELLVNLSRQEPNAKEKLNKKGAQLEIPAFRAAATSWEYSLLFILKALLHWLLGQSLQATFALGSAYSFNIVYIRVFVYSIVAMVLAVFATYLAFQKPKGPQPATWGHLQTLADLVDDWRAGEDGSLWWGDKGSNEDNTRHAGTSANRHRLGEIHMDAEYEGI</sequence>
<gene>
    <name evidence="2" type="ORF">L207DRAFT_504579</name>
</gene>
<evidence type="ECO:0000313" key="2">
    <source>
        <dbReference type="EMBL" id="PMD29192.1"/>
    </source>
</evidence>
<dbReference type="EMBL" id="KZ613977">
    <property type="protein sequence ID" value="PMD29192.1"/>
    <property type="molecule type" value="Genomic_DNA"/>
</dbReference>
<dbReference type="Proteomes" id="UP000235786">
    <property type="component" value="Unassembled WGS sequence"/>
</dbReference>
<evidence type="ECO:0000313" key="3">
    <source>
        <dbReference type="Proteomes" id="UP000235786"/>
    </source>
</evidence>
<feature type="transmembrane region" description="Helical" evidence="1">
    <location>
        <begin position="183"/>
        <end position="204"/>
    </location>
</feature>
<feature type="transmembrane region" description="Helical" evidence="1">
    <location>
        <begin position="90"/>
        <end position="112"/>
    </location>
</feature>
<keyword evidence="1" id="KW-1133">Transmembrane helix</keyword>
<dbReference type="AlphaFoldDB" id="A0A2J6QSF0"/>
<feature type="transmembrane region" description="Helical" evidence="1">
    <location>
        <begin position="437"/>
        <end position="460"/>
    </location>
</feature>
<keyword evidence="1" id="KW-0472">Membrane</keyword>
<name>A0A2J6QSF0_HYAVF</name>
<keyword evidence="1" id="KW-0812">Transmembrane</keyword>
<feature type="transmembrane region" description="Helical" evidence="1">
    <location>
        <begin position="269"/>
        <end position="291"/>
    </location>
</feature>
<feature type="transmembrane region" description="Helical" evidence="1">
    <location>
        <begin position="150"/>
        <end position="171"/>
    </location>
</feature>
<feature type="transmembrane region" description="Helical" evidence="1">
    <location>
        <begin position="45"/>
        <end position="70"/>
    </location>
</feature>
<proteinExistence type="predicted"/>
<accession>A0A2J6QSF0</accession>
<protein>
    <submittedName>
        <fullName evidence="2">Uncharacterized protein</fullName>
    </submittedName>
</protein>
<keyword evidence="3" id="KW-1185">Reference proteome</keyword>
<dbReference type="STRING" id="1149755.A0A2J6QSF0"/>
<organism evidence="2 3">
    <name type="scientific">Hyaloscypha variabilis (strain UAMH 11265 / GT02V1 / F)</name>
    <name type="common">Meliniomyces variabilis</name>
    <dbReference type="NCBI Taxonomy" id="1149755"/>
    <lineage>
        <taxon>Eukaryota</taxon>
        <taxon>Fungi</taxon>
        <taxon>Dikarya</taxon>
        <taxon>Ascomycota</taxon>
        <taxon>Pezizomycotina</taxon>
        <taxon>Leotiomycetes</taxon>
        <taxon>Helotiales</taxon>
        <taxon>Hyaloscyphaceae</taxon>
        <taxon>Hyaloscypha</taxon>
        <taxon>Hyaloscypha variabilis</taxon>
    </lineage>
</organism>
<dbReference type="OrthoDB" id="2688021at2759"/>